<comment type="function">
    <text evidence="5">Involved in formation and maintenance of cell shape.</text>
</comment>
<dbReference type="InterPro" id="IPR042177">
    <property type="entry name" value="Cell/Rod_1"/>
</dbReference>
<accession>A0A2H0LP00</accession>
<dbReference type="Pfam" id="PF04085">
    <property type="entry name" value="MreC"/>
    <property type="match status" value="1"/>
</dbReference>
<reference evidence="9 10" key="1">
    <citation type="submission" date="2017-09" db="EMBL/GenBank/DDBJ databases">
        <title>Depth-based differentiation of microbial function through sediment-hosted aquifers and enrichment of novel symbionts in the deep terrestrial subsurface.</title>
        <authorList>
            <person name="Probst A.J."/>
            <person name="Ladd B."/>
            <person name="Jarett J.K."/>
            <person name="Geller-Mcgrath D.E."/>
            <person name="Sieber C.M."/>
            <person name="Emerson J.B."/>
            <person name="Anantharaman K."/>
            <person name="Thomas B.C."/>
            <person name="Malmstrom R."/>
            <person name="Stieglmeier M."/>
            <person name="Klingl A."/>
            <person name="Woyke T."/>
            <person name="Ryan C.M."/>
            <person name="Banfield J.F."/>
        </authorList>
    </citation>
    <scope>NUCLEOTIDE SEQUENCE [LARGE SCALE GENOMIC DNA]</scope>
    <source>
        <strain evidence="9">CG11_big_fil_rev_8_21_14_0_20_45_26</strain>
    </source>
</reference>
<feature type="coiled-coil region" evidence="6">
    <location>
        <begin position="62"/>
        <end position="106"/>
    </location>
</feature>
<protein>
    <recommendedName>
        <fullName evidence="2 5">Cell shape-determining protein MreC</fullName>
    </recommendedName>
    <alternativeName>
        <fullName evidence="4 5">Cell shape protein MreC</fullName>
    </alternativeName>
</protein>
<dbReference type="EMBL" id="PCVY01000049">
    <property type="protein sequence ID" value="PIQ86163.1"/>
    <property type="molecule type" value="Genomic_DNA"/>
</dbReference>
<evidence type="ECO:0000256" key="6">
    <source>
        <dbReference type="SAM" id="Coils"/>
    </source>
</evidence>
<keyword evidence="7" id="KW-1133">Transmembrane helix</keyword>
<evidence type="ECO:0000313" key="10">
    <source>
        <dbReference type="Proteomes" id="UP000230859"/>
    </source>
</evidence>
<dbReference type="PANTHER" id="PTHR34138:SF1">
    <property type="entry name" value="CELL SHAPE-DETERMINING PROTEIN MREC"/>
    <property type="match status" value="1"/>
</dbReference>
<dbReference type="AlphaFoldDB" id="A0A2H0LP00"/>
<keyword evidence="3 5" id="KW-0133">Cell shape</keyword>
<comment type="similarity">
    <text evidence="1 5">Belongs to the MreC family.</text>
</comment>
<evidence type="ECO:0000256" key="1">
    <source>
        <dbReference type="ARBA" id="ARBA00009369"/>
    </source>
</evidence>
<proteinExistence type="inferred from homology"/>
<evidence type="ECO:0000256" key="2">
    <source>
        <dbReference type="ARBA" id="ARBA00013855"/>
    </source>
</evidence>
<evidence type="ECO:0000256" key="5">
    <source>
        <dbReference type="PIRNR" id="PIRNR038471"/>
    </source>
</evidence>
<dbReference type="Proteomes" id="UP000230859">
    <property type="component" value="Unassembled WGS sequence"/>
</dbReference>
<keyword evidence="6" id="KW-0175">Coiled coil</keyword>
<comment type="caution">
    <text evidence="9">The sequence shown here is derived from an EMBL/GenBank/DDBJ whole genome shotgun (WGS) entry which is preliminary data.</text>
</comment>
<name>A0A2H0LP00_9BACT</name>
<dbReference type="GO" id="GO:0005886">
    <property type="term" value="C:plasma membrane"/>
    <property type="evidence" value="ECO:0007669"/>
    <property type="project" value="TreeGrafter"/>
</dbReference>
<dbReference type="NCBIfam" id="TIGR00219">
    <property type="entry name" value="mreC"/>
    <property type="match status" value="1"/>
</dbReference>
<keyword evidence="7" id="KW-0472">Membrane</keyword>
<dbReference type="PANTHER" id="PTHR34138">
    <property type="entry name" value="CELL SHAPE-DETERMINING PROTEIN MREC"/>
    <property type="match status" value="1"/>
</dbReference>
<sequence length="275" mass="30552">MRFKHFLTVIFIILIPLIIGMYFPQTVDWGRGVSVSIIQPFLEGVRALTHWTEKQKELVAGLFHLREENERLTKEVESFEQQKVALKEAQQENVRLRHLLDFQRSSKWQALSAQVIGRDLSHWTNDVVINKGAQDGIKLDMPIVNGDGLVGKVIQVAPRASKVILLIDAESRASALVQETRDAGLAEGDGKPFLKMTYLDLHSDIKVGNTVVTSGLGGIYPKGIPIGEIIQIAEDNQKLSLSAVVKPYVAFSKLEEVLCLVVDRPNDAASLTDSF</sequence>
<feature type="transmembrane region" description="Helical" evidence="7">
    <location>
        <begin position="6"/>
        <end position="23"/>
    </location>
</feature>
<dbReference type="GO" id="GO:0008360">
    <property type="term" value="P:regulation of cell shape"/>
    <property type="evidence" value="ECO:0007669"/>
    <property type="project" value="UniProtKB-KW"/>
</dbReference>
<dbReference type="InterPro" id="IPR007221">
    <property type="entry name" value="MreC"/>
</dbReference>
<dbReference type="InterPro" id="IPR055342">
    <property type="entry name" value="MreC_beta-barrel_core"/>
</dbReference>
<gene>
    <name evidence="9" type="primary">mreC</name>
    <name evidence="9" type="ORF">COV74_05650</name>
</gene>
<organism evidence="9 10">
    <name type="scientific">Candidatus Abzuiibacterium crystallinum</name>
    <dbReference type="NCBI Taxonomy" id="1974748"/>
    <lineage>
        <taxon>Bacteria</taxon>
        <taxon>Pseudomonadati</taxon>
        <taxon>Candidatus Omnitrophota</taxon>
        <taxon>Candidatus Abzuiibacterium</taxon>
    </lineage>
</organism>
<evidence type="ECO:0000256" key="3">
    <source>
        <dbReference type="ARBA" id="ARBA00022960"/>
    </source>
</evidence>
<evidence type="ECO:0000256" key="7">
    <source>
        <dbReference type="SAM" id="Phobius"/>
    </source>
</evidence>
<dbReference type="PIRSF" id="PIRSF038471">
    <property type="entry name" value="MreC"/>
    <property type="match status" value="1"/>
</dbReference>
<evidence type="ECO:0000256" key="4">
    <source>
        <dbReference type="ARBA" id="ARBA00032089"/>
    </source>
</evidence>
<dbReference type="InterPro" id="IPR042175">
    <property type="entry name" value="Cell/Rod_MreC_2"/>
</dbReference>
<evidence type="ECO:0000313" key="9">
    <source>
        <dbReference type="EMBL" id="PIQ86163.1"/>
    </source>
</evidence>
<dbReference type="Gene3D" id="2.40.10.350">
    <property type="entry name" value="Rod shape-determining protein MreC, domain 2"/>
    <property type="match status" value="1"/>
</dbReference>
<dbReference type="Gene3D" id="2.40.10.340">
    <property type="entry name" value="Rod shape-determining protein MreC, domain 1"/>
    <property type="match status" value="1"/>
</dbReference>
<keyword evidence="7" id="KW-0812">Transmembrane</keyword>
<evidence type="ECO:0000259" key="8">
    <source>
        <dbReference type="Pfam" id="PF04085"/>
    </source>
</evidence>
<feature type="domain" description="Rod shape-determining protein MreC beta-barrel core" evidence="8">
    <location>
        <begin position="115"/>
        <end position="259"/>
    </location>
</feature>